<accession>A0A9P7V6W5</accession>
<reference evidence="1" key="1">
    <citation type="submission" date="2021-03" db="EMBL/GenBank/DDBJ databases">
        <authorList>
            <person name="Palmer J.M."/>
        </authorList>
    </citation>
    <scope>NUCLEOTIDE SEQUENCE</scope>
    <source>
        <strain evidence="1">ARV_011</strain>
    </source>
</reference>
<dbReference type="RefSeq" id="XP_043048039.1">
    <property type="nucleotide sequence ID" value="XM_043192375.1"/>
</dbReference>
<sequence length="63" mass="6842">MTRALLKSRQLVTKIKSTQVVPPATKFAKVPGNSFRSFAEYRLRAAIQTPLTKATRAPAAQGA</sequence>
<dbReference type="EMBL" id="JAHMUF010000017">
    <property type="protein sequence ID" value="KAG7192489.1"/>
    <property type="molecule type" value="Genomic_DNA"/>
</dbReference>
<name>A0A9P7V6W5_9ASCO</name>
<dbReference type="GeneID" id="66114958"/>
<evidence type="ECO:0000313" key="2">
    <source>
        <dbReference type="Proteomes" id="UP000790833"/>
    </source>
</evidence>
<dbReference type="Proteomes" id="UP000790833">
    <property type="component" value="Unassembled WGS sequence"/>
</dbReference>
<keyword evidence="2" id="KW-1185">Reference proteome</keyword>
<evidence type="ECO:0000313" key="1">
    <source>
        <dbReference type="EMBL" id="KAG7192489.1"/>
    </source>
</evidence>
<dbReference type="OrthoDB" id="4074932at2759"/>
<proteinExistence type="predicted"/>
<organism evidence="1 2">
    <name type="scientific">Scheffersomyces spartinae</name>
    <dbReference type="NCBI Taxonomy" id="45513"/>
    <lineage>
        <taxon>Eukaryota</taxon>
        <taxon>Fungi</taxon>
        <taxon>Dikarya</taxon>
        <taxon>Ascomycota</taxon>
        <taxon>Saccharomycotina</taxon>
        <taxon>Pichiomycetes</taxon>
        <taxon>Debaryomycetaceae</taxon>
        <taxon>Scheffersomyces</taxon>
    </lineage>
</organism>
<protein>
    <submittedName>
        <fullName evidence="1">Uncharacterized protein</fullName>
    </submittedName>
</protein>
<gene>
    <name evidence="1" type="ORF">KQ657_001584</name>
</gene>
<comment type="caution">
    <text evidence="1">The sequence shown here is derived from an EMBL/GenBank/DDBJ whole genome shotgun (WGS) entry which is preliminary data.</text>
</comment>
<dbReference type="AlphaFoldDB" id="A0A9P7V6W5"/>